<proteinExistence type="predicted"/>
<accession>X6NBL8</accession>
<protein>
    <submittedName>
        <fullName evidence="2">Uncharacterized protein</fullName>
    </submittedName>
</protein>
<organism evidence="2 3">
    <name type="scientific">Reticulomyxa filosa</name>
    <dbReference type="NCBI Taxonomy" id="46433"/>
    <lineage>
        <taxon>Eukaryota</taxon>
        <taxon>Sar</taxon>
        <taxon>Rhizaria</taxon>
        <taxon>Retaria</taxon>
        <taxon>Foraminifera</taxon>
        <taxon>Monothalamids</taxon>
        <taxon>Reticulomyxidae</taxon>
        <taxon>Reticulomyxa</taxon>
    </lineage>
</organism>
<comment type="caution">
    <text evidence="2">The sequence shown here is derived from an EMBL/GenBank/DDBJ whole genome shotgun (WGS) entry which is preliminary data.</text>
</comment>
<feature type="region of interest" description="Disordered" evidence="1">
    <location>
        <begin position="170"/>
        <end position="201"/>
    </location>
</feature>
<feature type="compositionally biased region" description="Polar residues" evidence="1">
    <location>
        <begin position="266"/>
        <end position="294"/>
    </location>
</feature>
<keyword evidence="3" id="KW-1185">Reference proteome</keyword>
<sequence>MNLWTEWFLLERYMPHWLFWTCVKFYCNLDFNIYSKGVTDAMKTAMTAFLRDNCAPDAANIQPLDLDFNDPNAISVNRFCTKDLTLPYRATRTFHDDIVTNLWLAFLASNPRTFSLDQNLRHYCVLSAELFVLEFCVPGTTHLKIPSFFQTQITGKHETIWRFWKKHCKPKSKKEDGGDTEEKKDGSSIKTTLEGADEKEDADMEFLRQRTLLIASFSDRINKELLNRKRTLRTLKQQKKEFVGTFLPPTKEVVNEKAAEPLEVKTSAQDTVTDQSEQQLPNQNEVAPTKESGNNDWESLRFEDIVVPLTVKENVNVSNENIDDMNLEWDFTQPSNNKVHEKKTADNHNFELRNSENLKKLDLNNVELELDLSNFTF</sequence>
<dbReference type="EMBL" id="ASPP01010136">
    <property type="protein sequence ID" value="ETO23174.1"/>
    <property type="molecule type" value="Genomic_DNA"/>
</dbReference>
<evidence type="ECO:0000313" key="2">
    <source>
        <dbReference type="EMBL" id="ETO23174.1"/>
    </source>
</evidence>
<dbReference type="Proteomes" id="UP000023152">
    <property type="component" value="Unassembled WGS sequence"/>
</dbReference>
<reference evidence="2 3" key="1">
    <citation type="journal article" date="2013" name="Curr. Biol.">
        <title>The Genome of the Foraminiferan Reticulomyxa filosa.</title>
        <authorList>
            <person name="Glockner G."/>
            <person name="Hulsmann N."/>
            <person name="Schleicher M."/>
            <person name="Noegel A.A."/>
            <person name="Eichinger L."/>
            <person name="Gallinger C."/>
            <person name="Pawlowski J."/>
            <person name="Sierra R."/>
            <person name="Euteneuer U."/>
            <person name="Pillet L."/>
            <person name="Moustafa A."/>
            <person name="Platzer M."/>
            <person name="Groth M."/>
            <person name="Szafranski K."/>
            <person name="Schliwa M."/>
        </authorList>
    </citation>
    <scope>NUCLEOTIDE SEQUENCE [LARGE SCALE GENOMIC DNA]</scope>
</reference>
<evidence type="ECO:0000256" key="1">
    <source>
        <dbReference type="SAM" id="MobiDB-lite"/>
    </source>
</evidence>
<gene>
    <name evidence="2" type="ORF">RFI_14009</name>
</gene>
<name>X6NBL8_RETFI</name>
<feature type="region of interest" description="Disordered" evidence="1">
    <location>
        <begin position="263"/>
        <end position="294"/>
    </location>
</feature>
<evidence type="ECO:0000313" key="3">
    <source>
        <dbReference type="Proteomes" id="UP000023152"/>
    </source>
</evidence>
<dbReference type="AlphaFoldDB" id="X6NBL8"/>
<feature type="compositionally biased region" description="Basic and acidic residues" evidence="1">
    <location>
        <begin position="173"/>
        <end position="187"/>
    </location>
</feature>